<organism evidence="1 2">
    <name type="scientific">Leptospira fletcheri</name>
    <dbReference type="NCBI Taxonomy" id="2484981"/>
    <lineage>
        <taxon>Bacteria</taxon>
        <taxon>Pseudomonadati</taxon>
        <taxon>Spirochaetota</taxon>
        <taxon>Spirochaetia</taxon>
        <taxon>Leptospirales</taxon>
        <taxon>Leptospiraceae</taxon>
        <taxon>Leptospira</taxon>
    </lineage>
</organism>
<protein>
    <submittedName>
        <fullName evidence="1">Uncharacterized protein</fullName>
    </submittedName>
</protein>
<dbReference type="Proteomes" id="UP000298458">
    <property type="component" value="Unassembled WGS sequence"/>
</dbReference>
<sequence>MILVFSFSQTACSSFPRSQRSRISKDNRYFLLYQNDEGKLFITDLSVQSRYSDAISDLRKFHEEIIKPLERRFDLRLRDIDRDTTELKKDSTSIVRRLGAALAIALVVPVPGAFETTLTVGLIYVTYKKITEKPEDVLRKKHVEDLIAECQKTEGNLKKFRDDHLIRFVSRWENSFQEETNHFVNSEDEADIRLLDSLREKYLLEKDLLKKSAEFELKSSAYHCNRGLLPSEEKYKPERSGSISEKPAKK</sequence>
<proteinExistence type="predicted"/>
<accession>A0A4R9G4V5</accession>
<name>A0A4R9G4V5_9LEPT</name>
<gene>
    <name evidence="1" type="ORF">EHO60_15545</name>
</gene>
<reference evidence="1" key="1">
    <citation type="journal article" date="2019" name="PLoS Negl. Trop. Dis.">
        <title>Revisiting the worldwide diversity of Leptospira species in the environment.</title>
        <authorList>
            <person name="Vincent A.T."/>
            <person name="Schiettekatte O."/>
            <person name="Bourhy P."/>
            <person name="Veyrier F.J."/>
            <person name="Picardeau M."/>
        </authorList>
    </citation>
    <scope>NUCLEOTIDE SEQUENCE [LARGE SCALE GENOMIC DNA]</scope>
    <source>
        <strain evidence="1">SSW15</strain>
    </source>
</reference>
<comment type="caution">
    <text evidence="1">The sequence shown here is derived from an EMBL/GenBank/DDBJ whole genome shotgun (WGS) entry which is preliminary data.</text>
</comment>
<dbReference type="AlphaFoldDB" id="A0A4R9G4V5"/>
<evidence type="ECO:0000313" key="1">
    <source>
        <dbReference type="EMBL" id="TGK06558.1"/>
    </source>
</evidence>
<dbReference type="EMBL" id="RQET01000013">
    <property type="protein sequence ID" value="TGK06558.1"/>
    <property type="molecule type" value="Genomic_DNA"/>
</dbReference>
<keyword evidence="2" id="KW-1185">Reference proteome</keyword>
<dbReference type="OrthoDB" id="324547at2"/>
<evidence type="ECO:0000313" key="2">
    <source>
        <dbReference type="Proteomes" id="UP000298458"/>
    </source>
</evidence>